<sequence length="104" mass="11265">MSTAIRAPNIAVDMGEKFGTLVATWRMQRSRAFDEIGMVLINDHPLHPLEDLHRPLIGEAMGFECIVIPLGFFVGFTVPLVARSKTADKVGVACSRGLLADVSA</sequence>
<keyword evidence="1" id="KW-0472">Membrane</keyword>
<protein>
    <submittedName>
        <fullName evidence="2">Uncharacterized protein</fullName>
    </submittedName>
</protein>
<reference evidence="2 3" key="2">
    <citation type="submission" date="2013-11" db="EMBL/GenBank/DDBJ databases">
        <title>The Genome Sequence of Phytophthora parasitica INRA-310.</title>
        <authorList>
            <consortium name="The Broad Institute Genomics Platform"/>
            <person name="Russ C."/>
            <person name="Tyler B."/>
            <person name="Panabieres F."/>
            <person name="Shan W."/>
            <person name="Tripathy S."/>
            <person name="Grunwald N."/>
            <person name="Machado M."/>
            <person name="Johnson C.S."/>
            <person name="Arredondo F."/>
            <person name="Hong C."/>
            <person name="Coffey M."/>
            <person name="Young S.K."/>
            <person name="Zeng Q."/>
            <person name="Gargeya S."/>
            <person name="Fitzgerald M."/>
            <person name="Abouelleil A."/>
            <person name="Alvarado L."/>
            <person name="Chapman S.B."/>
            <person name="Gainer-Dewar J."/>
            <person name="Goldberg J."/>
            <person name="Griggs A."/>
            <person name="Gujja S."/>
            <person name="Hansen M."/>
            <person name="Howarth C."/>
            <person name="Imamovic A."/>
            <person name="Ireland A."/>
            <person name="Larimer J."/>
            <person name="McCowan C."/>
            <person name="Murphy C."/>
            <person name="Pearson M."/>
            <person name="Poon T.W."/>
            <person name="Priest M."/>
            <person name="Roberts A."/>
            <person name="Saif S."/>
            <person name="Shea T."/>
            <person name="Sykes S."/>
            <person name="Wortman J."/>
            <person name="Nusbaum C."/>
            <person name="Birren B."/>
        </authorList>
    </citation>
    <scope>NUCLEOTIDE SEQUENCE [LARGE SCALE GENOMIC DNA]</scope>
    <source>
        <strain evidence="2 3">INRA-310</strain>
    </source>
</reference>
<dbReference type="GeneID" id="20191713"/>
<dbReference type="EMBL" id="KI669590">
    <property type="protein sequence ID" value="ETN07976.1"/>
    <property type="molecule type" value="Genomic_DNA"/>
</dbReference>
<dbReference type="RefSeq" id="XP_008906780.1">
    <property type="nucleotide sequence ID" value="XM_008908532.1"/>
</dbReference>
<name>W2Q525_PHYN3</name>
<dbReference type="Proteomes" id="UP000018817">
    <property type="component" value="Unassembled WGS sequence"/>
</dbReference>
<evidence type="ECO:0000256" key="1">
    <source>
        <dbReference type="SAM" id="Phobius"/>
    </source>
</evidence>
<evidence type="ECO:0000313" key="3">
    <source>
        <dbReference type="Proteomes" id="UP000018817"/>
    </source>
</evidence>
<proteinExistence type="predicted"/>
<feature type="transmembrane region" description="Helical" evidence="1">
    <location>
        <begin position="60"/>
        <end position="82"/>
    </location>
</feature>
<dbReference type="VEuPathDB" id="FungiDB:PPTG_23114"/>
<evidence type="ECO:0000313" key="2">
    <source>
        <dbReference type="EMBL" id="ETN07976.1"/>
    </source>
</evidence>
<keyword evidence="1" id="KW-0812">Transmembrane</keyword>
<organism evidence="2 3">
    <name type="scientific">Phytophthora nicotianae (strain INRA-310)</name>
    <name type="common">Phytophthora parasitica</name>
    <dbReference type="NCBI Taxonomy" id="761204"/>
    <lineage>
        <taxon>Eukaryota</taxon>
        <taxon>Sar</taxon>
        <taxon>Stramenopiles</taxon>
        <taxon>Oomycota</taxon>
        <taxon>Peronosporomycetes</taxon>
        <taxon>Peronosporales</taxon>
        <taxon>Peronosporaceae</taxon>
        <taxon>Phytophthora</taxon>
    </lineage>
</organism>
<reference evidence="3" key="1">
    <citation type="submission" date="2011-12" db="EMBL/GenBank/DDBJ databases">
        <authorList>
            <consortium name="The Broad Institute Genome Sequencing Platform"/>
            <person name="Russ C."/>
            <person name="Tyler B."/>
            <person name="Panabieres F."/>
            <person name="Shan W."/>
            <person name="Tripathy S."/>
            <person name="Grunwald N."/>
            <person name="Machado M."/>
            <person name="Young S.K."/>
            <person name="Zeng Q."/>
            <person name="Gargeya S."/>
            <person name="Fitzgerald M."/>
            <person name="Haas B."/>
            <person name="Abouelleil A."/>
            <person name="Alvarado L."/>
            <person name="Arachchi H.M."/>
            <person name="Berlin A."/>
            <person name="Chapman S.B."/>
            <person name="Gearin G."/>
            <person name="Goldberg J."/>
            <person name="Griggs A."/>
            <person name="Gujja S."/>
            <person name="Hansen M."/>
            <person name="Heiman D."/>
            <person name="Howarth C."/>
            <person name="Larimer J."/>
            <person name="Lui A."/>
            <person name="MacDonald P.J.P."/>
            <person name="McCowen C."/>
            <person name="Montmayeur A."/>
            <person name="Murphy C."/>
            <person name="Neiman D."/>
            <person name="Pearson M."/>
            <person name="Priest M."/>
            <person name="Roberts A."/>
            <person name="Saif S."/>
            <person name="Shea T."/>
            <person name="Sisk P."/>
            <person name="Stolte C."/>
            <person name="Sykes S."/>
            <person name="Wortman J."/>
            <person name="Nusbaum C."/>
            <person name="Birren B."/>
        </authorList>
    </citation>
    <scope>NUCLEOTIDE SEQUENCE [LARGE SCALE GENOMIC DNA]</scope>
    <source>
        <strain evidence="3">INRA-310</strain>
    </source>
</reference>
<dbReference type="AlphaFoldDB" id="W2Q525"/>
<accession>W2Q525</accession>
<gene>
    <name evidence="2" type="ORF">PPTG_23114</name>
</gene>
<keyword evidence="1" id="KW-1133">Transmembrane helix</keyword>